<dbReference type="Proteomes" id="UP001380365">
    <property type="component" value="Unassembled WGS sequence"/>
</dbReference>
<keyword evidence="2" id="KW-1185">Reference proteome</keyword>
<sequence length="203" mass="22433">MAVRLNKKVLCFIDEYGTAGTAPFHLGAVFVLASEAGRLDKGFSDLLEANANEIHAVNLTDAYLQGLLGRLRAGSHLDRVVMVNQKFPVQEGDPPVLYAQAVVETVKIGLKRFRPVLGRDSVSNVDVITDVNQHNNYPSFAGELERARRDDGRFRGVNRVVRLDSAASRLLQLADVVAYARKWIVAEEFNARGLGERFGIELL</sequence>
<evidence type="ECO:0000313" key="2">
    <source>
        <dbReference type="Proteomes" id="UP001380365"/>
    </source>
</evidence>
<dbReference type="RefSeq" id="WP_132883578.1">
    <property type="nucleotide sequence ID" value="NZ_JBBGZA010000001.1"/>
</dbReference>
<name>A0ABU8Q4M3_9SPHN</name>
<dbReference type="InterPro" id="IPR024524">
    <property type="entry name" value="DUF3800"/>
</dbReference>
<proteinExistence type="predicted"/>
<organism evidence="1 2">
    <name type="scientific">Sphingomonas molluscorum</name>
    <dbReference type="NCBI Taxonomy" id="418184"/>
    <lineage>
        <taxon>Bacteria</taxon>
        <taxon>Pseudomonadati</taxon>
        <taxon>Pseudomonadota</taxon>
        <taxon>Alphaproteobacteria</taxon>
        <taxon>Sphingomonadales</taxon>
        <taxon>Sphingomonadaceae</taxon>
        <taxon>Sphingomonas</taxon>
    </lineage>
</organism>
<evidence type="ECO:0000313" key="1">
    <source>
        <dbReference type="EMBL" id="MEJ5094692.1"/>
    </source>
</evidence>
<dbReference type="EMBL" id="JBBGZA010000001">
    <property type="protein sequence ID" value="MEJ5094692.1"/>
    <property type="molecule type" value="Genomic_DNA"/>
</dbReference>
<gene>
    <name evidence="1" type="ORF">WH159_09090</name>
</gene>
<accession>A0ABU8Q4M3</accession>
<protein>
    <submittedName>
        <fullName evidence="1">DUF3800 domain-containing protein</fullName>
    </submittedName>
</protein>
<dbReference type="Pfam" id="PF12686">
    <property type="entry name" value="DUF3800"/>
    <property type="match status" value="1"/>
</dbReference>
<comment type="caution">
    <text evidence="1">The sequence shown here is derived from an EMBL/GenBank/DDBJ whole genome shotgun (WGS) entry which is preliminary data.</text>
</comment>
<reference evidence="1 2" key="1">
    <citation type="submission" date="2023-12" db="EMBL/GenBank/DDBJ databases">
        <title>Gut-associated functions are favored during microbiome assembly across C. elegans life.</title>
        <authorList>
            <person name="Zimmermann J."/>
        </authorList>
    </citation>
    <scope>NUCLEOTIDE SEQUENCE [LARGE SCALE GENOMIC DNA]</scope>
    <source>
        <strain evidence="1 2">JUb134</strain>
    </source>
</reference>